<proteinExistence type="predicted"/>
<reference evidence="1" key="1">
    <citation type="journal article" date="2021" name="Proc. Natl. Acad. Sci. U.S.A.">
        <title>A Catalog of Tens of Thousands of Viruses from Human Metagenomes Reveals Hidden Associations with Chronic Diseases.</title>
        <authorList>
            <person name="Tisza M.J."/>
            <person name="Buck C.B."/>
        </authorList>
    </citation>
    <scope>NUCLEOTIDE SEQUENCE</scope>
    <source>
        <strain evidence="1">CtHip2</strain>
    </source>
</reference>
<dbReference type="EMBL" id="BK032497">
    <property type="protein sequence ID" value="DAF42736.1"/>
    <property type="molecule type" value="Genomic_DNA"/>
</dbReference>
<evidence type="ECO:0000313" key="1">
    <source>
        <dbReference type="EMBL" id="DAF42736.1"/>
    </source>
</evidence>
<sequence length="32" mass="3793">MFYSKFHSSIIVEYNESVEKSNFILNALLLKK</sequence>
<organism evidence="1">
    <name type="scientific">Siphoviridae sp. ctHip2</name>
    <dbReference type="NCBI Taxonomy" id="2827830"/>
    <lineage>
        <taxon>Viruses</taxon>
        <taxon>Duplodnaviria</taxon>
        <taxon>Heunggongvirae</taxon>
        <taxon>Uroviricota</taxon>
        <taxon>Caudoviricetes</taxon>
    </lineage>
</organism>
<protein>
    <submittedName>
        <fullName evidence="1">Uncharacterized protein</fullName>
    </submittedName>
</protein>
<name>A0A8S5RVU1_9CAUD</name>
<accession>A0A8S5RVU1</accession>